<name>A0A268RVU5_SHOCL</name>
<sequence>MAIKPTIKNAGLSFRGSLTPIAKSKVKKIVQHHMAHQTWDIHDVHKFHRDSNGWAGIGYNFWIGFDGTIYQGRGFNVGAHVLNHNHYTLGVGYQGDFTKQKMTDAQLQAGAALNAWLVSECNLKASDIIGHKDLASTACPGKNFRMTELRNLVSGGKVSEPKPSNPTGDAFIRQVQTWLCNYGYKVEVDGLKGPETRKGIVKVYQNELNKQFGAGLAVDGIPGPKTYAAAVNVRRGAKGNLTRVLQALLYMSGHNPGPFDGAFGDGTEKAVRAFQKAKGLGADGIAGKNTWKALL</sequence>
<evidence type="ECO:0000313" key="7">
    <source>
        <dbReference type="Proteomes" id="UP000216133"/>
    </source>
</evidence>
<evidence type="ECO:0000259" key="5">
    <source>
        <dbReference type="SMART" id="SM00701"/>
    </source>
</evidence>
<dbReference type="Gene3D" id="3.40.80.10">
    <property type="entry name" value="Peptidoglycan recognition protein-like"/>
    <property type="match status" value="1"/>
</dbReference>
<comment type="caution">
    <text evidence="6">The sequence shown here is derived from an EMBL/GenBank/DDBJ whole genome shotgun (WGS) entry which is preliminary data.</text>
</comment>
<dbReference type="InterPro" id="IPR006619">
    <property type="entry name" value="PGRP_domain_met/bac"/>
</dbReference>
<evidence type="ECO:0000256" key="1">
    <source>
        <dbReference type="ARBA" id="ARBA00007553"/>
    </source>
</evidence>
<dbReference type="SUPFAM" id="SSF55846">
    <property type="entry name" value="N-acetylmuramoyl-L-alanine amidase-like"/>
    <property type="match status" value="1"/>
</dbReference>
<dbReference type="InterPro" id="IPR036505">
    <property type="entry name" value="Amidase/PGRP_sf"/>
</dbReference>
<dbReference type="GO" id="GO:0008745">
    <property type="term" value="F:N-acetylmuramoyl-L-alanine amidase activity"/>
    <property type="evidence" value="ECO:0007669"/>
    <property type="project" value="InterPro"/>
</dbReference>
<dbReference type="PANTHER" id="PTHR11022">
    <property type="entry name" value="PEPTIDOGLYCAN RECOGNITION PROTEIN"/>
    <property type="match status" value="1"/>
</dbReference>
<dbReference type="AlphaFoldDB" id="A0A268RVU5"/>
<dbReference type="SMART" id="SM00644">
    <property type="entry name" value="Ami_2"/>
    <property type="match status" value="1"/>
</dbReference>
<feature type="domain" description="N-acetylmuramoyl-L-alanine amidase" evidence="4">
    <location>
        <begin position="16"/>
        <end position="141"/>
    </location>
</feature>
<evidence type="ECO:0000313" key="6">
    <source>
        <dbReference type="EMBL" id="PAF24385.1"/>
    </source>
</evidence>
<organism evidence="6 7">
    <name type="scientific">Shouchella clausii</name>
    <name type="common">Alkalihalobacillus clausii</name>
    <dbReference type="NCBI Taxonomy" id="79880"/>
    <lineage>
        <taxon>Bacteria</taxon>
        <taxon>Bacillati</taxon>
        <taxon>Bacillota</taxon>
        <taxon>Bacilli</taxon>
        <taxon>Bacillales</taxon>
        <taxon>Bacillaceae</taxon>
        <taxon>Shouchella</taxon>
    </lineage>
</organism>
<protein>
    <recommendedName>
        <fullName evidence="3">Autolysin</fullName>
    </recommendedName>
    <alternativeName>
        <fullName evidence="2">Cell wall hydrolase</fullName>
    </alternativeName>
</protein>
<dbReference type="GO" id="GO:0008270">
    <property type="term" value="F:zinc ion binding"/>
    <property type="evidence" value="ECO:0007669"/>
    <property type="project" value="InterPro"/>
</dbReference>
<reference evidence="6 7" key="1">
    <citation type="submission" date="2017-07" db="EMBL/GenBank/DDBJ databases">
        <title>Isolation and whole genome analysis of endospore-forming bacteria from heroin.</title>
        <authorList>
            <person name="Kalinowski J."/>
            <person name="Ahrens B."/>
            <person name="Al-Dilaimi A."/>
            <person name="Winkler A."/>
            <person name="Wibberg D."/>
            <person name="Schleenbecker U."/>
            <person name="Ruckert C."/>
            <person name="Wolfel R."/>
            <person name="Grass G."/>
        </authorList>
    </citation>
    <scope>NUCLEOTIDE SEQUENCE [LARGE SCALE GENOMIC DNA]</scope>
    <source>
        <strain evidence="6 7">7523-2</strain>
    </source>
</reference>
<accession>A0A268RVU5</accession>
<evidence type="ECO:0000256" key="2">
    <source>
        <dbReference type="ARBA" id="ARBA00030881"/>
    </source>
</evidence>
<dbReference type="GO" id="GO:0009253">
    <property type="term" value="P:peptidoglycan catabolic process"/>
    <property type="evidence" value="ECO:0007669"/>
    <property type="project" value="InterPro"/>
</dbReference>
<dbReference type="InterPro" id="IPR002502">
    <property type="entry name" value="Amidase_domain"/>
</dbReference>
<dbReference type="SUPFAM" id="SSF47090">
    <property type="entry name" value="PGBD-like"/>
    <property type="match status" value="2"/>
</dbReference>
<dbReference type="InterPro" id="IPR015510">
    <property type="entry name" value="PGRP"/>
</dbReference>
<gene>
    <name evidence="6" type="ORF">CHH61_19005</name>
</gene>
<feature type="domain" description="Peptidoglycan recognition protein family" evidence="5">
    <location>
        <begin position="4"/>
        <end position="135"/>
    </location>
</feature>
<proteinExistence type="inferred from homology"/>
<dbReference type="Gene3D" id="1.10.101.10">
    <property type="entry name" value="PGBD-like superfamily/PGBD"/>
    <property type="match status" value="2"/>
</dbReference>
<dbReference type="Pfam" id="PF01510">
    <property type="entry name" value="Amidase_2"/>
    <property type="match status" value="1"/>
</dbReference>
<evidence type="ECO:0000256" key="3">
    <source>
        <dbReference type="ARBA" id="ARBA00032390"/>
    </source>
</evidence>
<dbReference type="SMART" id="SM00701">
    <property type="entry name" value="PGRP"/>
    <property type="match status" value="1"/>
</dbReference>
<dbReference type="InterPro" id="IPR036365">
    <property type="entry name" value="PGBD-like_sf"/>
</dbReference>
<dbReference type="EMBL" id="NPBS01000111">
    <property type="protein sequence ID" value="PAF24385.1"/>
    <property type="molecule type" value="Genomic_DNA"/>
</dbReference>
<evidence type="ECO:0000259" key="4">
    <source>
        <dbReference type="SMART" id="SM00644"/>
    </source>
</evidence>
<comment type="similarity">
    <text evidence="1">Belongs to the N-acetylmuramoyl-L-alanine amidase 2 family.</text>
</comment>
<dbReference type="InterPro" id="IPR036366">
    <property type="entry name" value="PGBDSf"/>
</dbReference>
<dbReference type="InterPro" id="IPR002477">
    <property type="entry name" value="Peptidoglycan-bd-like"/>
</dbReference>
<dbReference type="RefSeq" id="WP_095328111.1">
    <property type="nucleotide sequence ID" value="NZ_NPBS01000111.1"/>
</dbReference>
<dbReference type="PANTHER" id="PTHR11022:SF41">
    <property type="entry name" value="PEPTIDOGLYCAN-RECOGNITION PROTEIN LC-RELATED"/>
    <property type="match status" value="1"/>
</dbReference>
<dbReference type="CDD" id="cd06583">
    <property type="entry name" value="PGRP"/>
    <property type="match status" value="1"/>
</dbReference>
<dbReference type="Proteomes" id="UP000216133">
    <property type="component" value="Unassembled WGS sequence"/>
</dbReference>
<dbReference type="Pfam" id="PF01471">
    <property type="entry name" value="PG_binding_1"/>
    <property type="match status" value="2"/>
</dbReference>